<dbReference type="Proteomes" id="UP001271274">
    <property type="component" value="Unassembled WGS sequence"/>
</dbReference>
<feature type="domain" description="Ricin B lectin" evidence="1">
    <location>
        <begin position="82"/>
        <end position="127"/>
    </location>
</feature>
<dbReference type="Gene3D" id="2.80.10.50">
    <property type="match status" value="1"/>
</dbReference>
<dbReference type="RefSeq" id="WP_319062796.1">
    <property type="nucleotide sequence ID" value="NZ_JARAYT010000011.1"/>
</dbReference>
<comment type="caution">
    <text evidence="2">The sequence shown here is derived from an EMBL/GenBank/DDBJ whole genome shotgun (WGS) entry which is preliminary data.</text>
</comment>
<organism evidence="2 3">
    <name type="scientific">Streptomyces europaeiscabiei</name>
    <dbReference type="NCBI Taxonomy" id="146819"/>
    <lineage>
        <taxon>Bacteria</taxon>
        <taxon>Bacillati</taxon>
        <taxon>Actinomycetota</taxon>
        <taxon>Actinomycetes</taxon>
        <taxon>Kitasatosporales</taxon>
        <taxon>Streptomycetaceae</taxon>
        <taxon>Streptomyces</taxon>
    </lineage>
</organism>
<dbReference type="EMBL" id="JARAYU010000009">
    <property type="protein sequence ID" value="MDX3703170.1"/>
    <property type="molecule type" value="Genomic_DNA"/>
</dbReference>
<evidence type="ECO:0000313" key="3">
    <source>
        <dbReference type="Proteomes" id="UP001271274"/>
    </source>
</evidence>
<keyword evidence="3" id="KW-1185">Reference proteome</keyword>
<accession>A0ABU4NKM2</accession>
<evidence type="ECO:0000313" key="2">
    <source>
        <dbReference type="EMBL" id="MDX3703170.1"/>
    </source>
</evidence>
<proteinExistence type="predicted"/>
<reference evidence="2 3" key="1">
    <citation type="journal article" date="2023" name="Microb. Genom.">
        <title>Mesoterricola silvestris gen. nov., sp. nov., Mesoterricola sediminis sp. nov., Geothrix oryzae sp. nov., Geothrix edaphica sp. nov., Geothrix rubra sp. nov., and Geothrix limicola sp. nov., six novel members of Acidobacteriota isolated from soils.</title>
        <authorList>
            <person name="Weisberg A.J."/>
            <person name="Pearce E."/>
            <person name="Kramer C.G."/>
            <person name="Chang J.H."/>
            <person name="Clarke C.R."/>
        </authorList>
    </citation>
    <scope>NUCLEOTIDE SEQUENCE [LARGE SCALE GENOMIC DNA]</scope>
    <source>
        <strain evidence="2 3">ID09-01A</strain>
    </source>
</reference>
<dbReference type="SUPFAM" id="SSF50370">
    <property type="entry name" value="Ricin B-like lectins"/>
    <property type="match status" value="1"/>
</dbReference>
<sequence>MTGRLNGKLFAHVFNWPKGGTLQIPAVYNTINRVYLMNNPGTNLSDSVSGGQINVSVPGSAPNANDSVVCVEVNGMPAVLAGGVYRLPCAQSGKALDNSDIVNEGSPIIQWTPNGGAPQQWNMTKAG</sequence>
<dbReference type="Pfam" id="PF14200">
    <property type="entry name" value="RicinB_lectin_2"/>
    <property type="match status" value="1"/>
</dbReference>
<gene>
    <name evidence="2" type="ORF">PV662_26060</name>
</gene>
<name>A0ABU4NKM2_9ACTN</name>
<dbReference type="InterPro" id="IPR000772">
    <property type="entry name" value="Ricin_B_lectin"/>
</dbReference>
<dbReference type="InterPro" id="IPR035992">
    <property type="entry name" value="Ricin_B-like_lectins"/>
</dbReference>
<evidence type="ECO:0000259" key="1">
    <source>
        <dbReference type="Pfam" id="PF14200"/>
    </source>
</evidence>
<protein>
    <submittedName>
        <fullName evidence="2">RICIN domain-containing protein</fullName>
    </submittedName>
</protein>